<sequence length="298" mass="32831">MGGSGATNARWRCSRSSATEDGLSPGCSATRKACCRSGAGWWTHSDIGRRGIHPAREPGQARRVCLVCVTTARWMWWQRTRFPRALRHHSTGSRTQSRQCRRWNGRSPASSSTAAPSPPPWIGRCWIKDWAHAYRLTTSCSPRCTPPSPWATSWLSAFQSRARSITGCAASVATSRSSRTGGRRTCQSACAPTPLRVASFPGPNRTRVTSFCGPQPVPDLMNGRSPSHPATLAGGTTWAEPSSSWPNWSTAPCNRGSCRRSAPTDSVSAMWRFPKRWIPPFRRYGVDQALPRRSYLDV</sequence>
<reference evidence="3" key="1">
    <citation type="submission" date="2016-06" db="EMBL/GenBank/DDBJ databases">
        <authorList>
            <person name="Varghese N."/>
            <person name="Submissions Spin"/>
        </authorList>
    </citation>
    <scope>NUCLEOTIDE SEQUENCE [LARGE SCALE GENOMIC DNA]</scope>
    <source>
        <strain evidence="3">DSM 43817</strain>
    </source>
</reference>
<organism evidence="2 3">
    <name type="scientific">Micromonospora pallida</name>
    <dbReference type="NCBI Taxonomy" id="145854"/>
    <lineage>
        <taxon>Bacteria</taxon>
        <taxon>Bacillati</taxon>
        <taxon>Actinomycetota</taxon>
        <taxon>Actinomycetes</taxon>
        <taxon>Micromonosporales</taxon>
        <taxon>Micromonosporaceae</taxon>
        <taxon>Micromonospora</taxon>
    </lineage>
</organism>
<name>A0A1C6RPU4_9ACTN</name>
<evidence type="ECO:0000256" key="1">
    <source>
        <dbReference type="SAM" id="MobiDB-lite"/>
    </source>
</evidence>
<dbReference type="Proteomes" id="UP000198959">
    <property type="component" value="Unassembled WGS sequence"/>
</dbReference>
<feature type="region of interest" description="Disordered" evidence="1">
    <location>
        <begin position="1"/>
        <end position="29"/>
    </location>
</feature>
<dbReference type="EMBL" id="FMHW01000002">
    <property type="protein sequence ID" value="SCL19045.1"/>
    <property type="molecule type" value="Genomic_DNA"/>
</dbReference>
<gene>
    <name evidence="2" type="ORF">GA0074692_0533</name>
</gene>
<feature type="region of interest" description="Disordered" evidence="1">
    <location>
        <begin position="87"/>
        <end position="117"/>
    </location>
</feature>
<proteinExistence type="predicted"/>
<keyword evidence="3" id="KW-1185">Reference proteome</keyword>
<dbReference type="AlphaFoldDB" id="A0A1C6RPU4"/>
<evidence type="ECO:0000313" key="2">
    <source>
        <dbReference type="EMBL" id="SCL19045.1"/>
    </source>
</evidence>
<accession>A0A1C6RPU4</accession>
<evidence type="ECO:0000313" key="3">
    <source>
        <dbReference type="Proteomes" id="UP000198959"/>
    </source>
</evidence>
<protein>
    <submittedName>
        <fullName evidence="2">Uncharacterized protein</fullName>
    </submittedName>
</protein>